<evidence type="ECO:0000259" key="17">
    <source>
        <dbReference type="PROSITE" id="PS50089"/>
    </source>
</evidence>
<protein>
    <recommendedName>
        <fullName evidence="6 16">E3 ubiquitin-protein ligase listerin</fullName>
        <ecNumber evidence="5 16">2.3.2.27</ecNumber>
    </recommendedName>
    <alternativeName>
        <fullName evidence="16">RING-type E3 ubiquitin transferase listerin</fullName>
    </alternativeName>
</protein>
<dbReference type="GO" id="GO:0008270">
    <property type="term" value="F:zinc ion binding"/>
    <property type="evidence" value="ECO:0007669"/>
    <property type="project" value="UniProtKB-KW"/>
</dbReference>
<evidence type="ECO:0000256" key="13">
    <source>
        <dbReference type="ARBA" id="ARBA00022833"/>
    </source>
</evidence>
<comment type="similarity">
    <text evidence="4 16">Belongs to the LTN1 family.</text>
</comment>
<evidence type="ECO:0000313" key="18">
    <source>
        <dbReference type="EMBL" id="OVF10728.1"/>
    </source>
</evidence>
<dbReference type="Pfam" id="PF22999">
    <property type="entry name" value="LTN1_E3_ligase_6th"/>
    <property type="match status" value="1"/>
</dbReference>
<dbReference type="GO" id="GO:0005829">
    <property type="term" value="C:cytosol"/>
    <property type="evidence" value="ECO:0007669"/>
    <property type="project" value="UniProtKB-SubCell"/>
</dbReference>
<dbReference type="PROSITE" id="PS50089">
    <property type="entry name" value="ZF_RING_2"/>
    <property type="match status" value="1"/>
</dbReference>
<comment type="function">
    <text evidence="14">E3 ubiquitin-protein ligase component of the ribosome quality control complex (RQC), a ribosome-associated complex that mediates ubiquitination and extraction of incompletely synthesized nascent chains for proteasomal degradation. Mediates ubiquitination of proteins derived from mRNAs lacking stop codons (non-stop proteins) and other translation arrest products induced by poly-lysine sequences and tandem rare codons. Ubiquitination leads to CDC48 recruitment for extraction and degradation of the incomplete translation product. May indirectly play a role in chromatin function and transcription.</text>
</comment>
<evidence type="ECO:0000256" key="9">
    <source>
        <dbReference type="ARBA" id="ARBA00022723"/>
    </source>
</evidence>
<feature type="domain" description="RING-type" evidence="17">
    <location>
        <begin position="1542"/>
        <end position="1588"/>
    </location>
</feature>
<dbReference type="InterPro" id="IPR054478">
    <property type="entry name" value="LTN1_UBC"/>
</dbReference>
<evidence type="ECO:0000256" key="15">
    <source>
        <dbReference type="PROSITE-ProRule" id="PRU00175"/>
    </source>
</evidence>
<dbReference type="Pfam" id="PF22958">
    <property type="entry name" value="Ltn1_1st"/>
    <property type="match status" value="1"/>
</dbReference>
<evidence type="ECO:0000256" key="12">
    <source>
        <dbReference type="ARBA" id="ARBA00022786"/>
    </source>
</evidence>
<dbReference type="InterPro" id="IPR039804">
    <property type="entry name" value="RING-CH-C4HC3_LTN1"/>
</dbReference>
<evidence type="ECO:0000256" key="10">
    <source>
        <dbReference type="ARBA" id="ARBA00022737"/>
    </source>
</evidence>
<dbReference type="GO" id="GO:0061630">
    <property type="term" value="F:ubiquitin protein ligase activity"/>
    <property type="evidence" value="ECO:0007669"/>
    <property type="project" value="UniProtKB-UniRule"/>
</dbReference>
<evidence type="ECO:0000256" key="7">
    <source>
        <dbReference type="ARBA" id="ARBA00022490"/>
    </source>
</evidence>
<dbReference type="InterPro" id="IPR039795">
    <property type="entry name" value="LTN1/Rkr1"/>
</dbReference>
<evidence type="ECO:0000256" key="11">
    <source>
        <dbReference type="ARBA" id="ARBA00022771"/>
    </source>
</evidence>
<dbReference type="EMBL" id="LYUB02000001">
    <property type="protein sequence ID" value="OVF10728.1"/>
    <property type="molecule type" value="Genomic_DNA"/>
</dbReference>
<dbReference type="GO" id="GO:1990112">
    <property type="term" value="C:RQC complex"/>
    <property type="evidence" value="ECO:0007669"/>
    <property type="project" value="UniProtKB-UniRule"/>
</dbReference>
<organism evidence="18 19">
    <name type="scientific">Clavispora lusitaniae</name>
    <name type="common">Candida lusitaniae</name>
    <dbReference type="NCBI Taxonomy" id="36911"/>
    <lineage>
        <taxon>Eukaryota</taxon>
        <taxon>Fungi</taxon>
        <taxon>Dikarya</taxon>
        <taxon>Ascomycota</taxon>
        <taxon>Saccharomycotina</taxon>
        <taxon>Pichiomycetes</taxon>
        <taxon>Metschnikowiaceae</taxon>
        <taxon>Clavispora</taxon>
    </lineage>
</organism>
<evidence type="ECO:0000256" key="16">
    <source>
        <dbReference type="RuleBase" id="RU367090"/>
    </source>
</evidence>
<dbReference type="SUPFAM" id="SSF57850">
    <property type="entry name" value="RING/U-box"/>
    <property type="match status" value="1"/>
</dbReference>
<comment type="subunit">
    <text evidence="16">Component of the ribosome quality control complex (RQC).</text>
</comment>
<dbReference type="PANTHER" id="PTHR12389:SF0">
    <property type="entry name" value="E3 UBIQUITIN-PROTEIN LIGASE LISTERIN"/>
    <property type="match status" value="1"/>
</dbReference>
<proteinExistence type="inferred from homology"/>
<evidence type="ECO:0000256" key="2">
    <source>
        <dbReference type="ARBA" id="ARBA00004514"/>
    </source>
</evidence>
<sequence>MSEKFSAHSREPGDLGYNGFVVSLFYLAPVEVEQIRDPHVVITLKGLTKKNAVTKEKRLAEFLRMLSEGQMDVHDTFILMCWLQLYPRMAIDSSKAVRQLAHQIQATYMDRIGGKEFSKYLKSSIASWLQSLYDEKAVSASSYRSLLESFGNDKERVNTKIWMVFHEQIINYCHAVLAHETASTITDERYETADDVLLKYYRAQNGAIQMLLKIISLANDNSDFVISESAMTQVNEILTHEPFWDHLGLCCAGDSINVNVFRGYLSLLKILFASDDKGFPMPFTSRMDNVRSVYRLISKKFIKHVKLQTGNASNVIYSSVLIDFWNTLTTLTSVTSWNDDVRKKHKLKKNFWVLGGSKSYSRLKSYIKLGPCQSDPVFYVILKNFFCALAQAGIESEEDFSFLNFTSSKDAKTIIESSLGAQFQEIGRINGFAYKDSCSQCLYQVLDLFQLPDSQSRTFAAYIFDLVLDGLSVPSRRVNEKEIKQRSVHNLATYADHHDIDLISFNSALTNHLGRKEPFRTDEYQFTQSFESLCETYISLLLELSSHDSFVDLQTKLVESLSELFEVEEVSMGFKLLTCFLRTSSEINGAVEEWAATLASYVTDTFVDQPLSVLELLLKKKIRLNEKEVFGDFFSKIAEVSPSDLAKLLVIAKKFDVNVKEVPDLWNYLVELSKKTSRSSQENEAVFSYLGTPEIFGNVIGSSNTESFKLDLIQNISHLRLPVLVHEDLQLPIKDLVSVALGHISSDASREFLALVEDKDLIKDSVFQRITKKSYADDFRDIADYVAQNPHIMPLDAFQKEITMALNAIDLYSIAISNPLGQTAHIVETCTEQNTFLSEHVLSIGKFLFDYLSFESQEVSVNLVTLIGLCAEYTQDYNFIVDVDRSSITLLDLKKDLLTYFLEHCSVDNVVLAQFFNASVSDRSSLIFEMDSSVSGKGPFNALQFYHARIVAALFEPIFENMPSSTFETLDIQFSKLTGHPLKLAILLCTAKKFLDETNKLDRVQGYVFGEILGIRNSTQILKEGPKWLSLASEFLKLGTTSKSLIEVLPKHKLGMLISSLAAWLECDIAYDDEFIGIRSLMANFLTLLLPLTVTELPEKAWEVAVNLCLNNFATVQVQAKELELKYFTMKLLNVLSSLPTLDHYPSWTESRISVIEELGELMINEEVEGYCSKCHNQPVALSNEMVERILKKENVPNKIIGDNLDRFFDLVIHSRFLTMQRLATFLLGKYIRDSQEVFVVEHELKISSLHDQDTDNLKATLPTVLVDAISASPHFLADALDAGELHSAAKFLWSWLLIFTYFKDTTYSIKNDYISQLKEKDVIRTLLDSIFSVVDVSDGTFTKSLVMGALDKNEKVDPEKCTIQSYDVLDGCIGEPVSYEMRFLLVHLYYLSFQYFGTQVSQWYNEIRDLQLKQQVERFSVRFVSPILIDKMLVDIDQVKAKLTSKDENLSIKISKVSNEIKSVYVIDEQTMEMVVKIPDSFPLANITVEGPMRLGVKENQWKAWLLASQRVVSLMNGSIIDCIELFNKNVNLHFSGFEECAICYSILHQDHSLPSKVCPTCSNKFHSACLYKWFKSSGSSTCPLCRSAFNFKASRS</sequence>
<comment type="catalytic activity">
    <reaction evidence="1 16">
        <text>S-ubiquitinyl-[E2 ubiquitin-conjugating enzyme]-L-cysteine + [acceptor protein]-L-lysine = [E2 ubiquitin-conjugating enzyme]-L-cysteine + N(6)-ubiquitinyl-[acceptor protein]-L-lysine.</text>
        <dbReference type="EC" id="2.3.2.27"/>
    </reaction>
</comment>
<dbReference type="PANTHER" id="PTHR12389">
    <property type="entry name" value="ZINC FINGER PROTEIN 294"/>
    <property type="match status" value="1"/>
</dbReference>
<evidence type="ECO:0000256" key="5">
    <source>
        <dbReference type="ARBA" id="ARBA00012483"/>
    </source>
</evidence>
<dbReference type="Gene3D" id="3.30.40.10">
    <property type="entry name" value="Zinc/RING finger domain, C3HC4 (zinc finger)"/>
    <property type="match status" value="1"/>
</dbReference>
<evidence type="ECO:0000256" key="8">
    <source>
        <dbReference type="ARBA" id="ARBA00022679"/>
    </source>
</evidence>
<evidence type="ECO:0000256" key="14">
    <source>
        <dbReference type="ARBA" id="ARBA00055150"/>
    </source>
</evidence>
<keyword evidence="9 16" id="KW-0479">Metal-binding</keyword>
<dbReference type="InterPro" id="IPR054477">
    <property type="entry name" value="LTN1_E3_ligase_6th"/>
</dbReference>
<evidence type="ECO:0000256" key="1">
    <source>
        <dbReference type="ARBA" id="ARBA00000900"/>
    </source>
</evidence>
<comment type="pathway">
    <text evidence="3 16">Protein modification; protein ubiquitination.</text>
</comment>
<gene>
    <name evidence="18" type="ORF">A9F13_01g01342</name>
</gene>
<dbReference type="CDD" id="cd16491">
    <property type="entry name" value="RING-CH-C4HC3_LTN1"/>
    <property type="match status" value="1"/>
</dbReference>
<evidence type="ECO:0000256" key="4">
    <source>
        <dbReference type="ARBA" id="ARBA00007997"/>
    </source>
</evidence>
<dbReference type="GO" id="GO:0043023">
    <property type="term" value="F:ribosomal large subunit binding"/>
    <property type="evidence" value="ECO:0007669"/>
    <property type="project" value="TreeGrafter"/>
</dbReference>
<dbReference type="SMART" id="SM01197">
    <property type="entry name" value="FANCL_C"/>
    <property type="match status" value="1"/>
</dbReference>
<evidence type="ECO:0000313" key="19">
    <source>
        <dbReference type="Proteomes" id="UP000195602"/>
    </source>
</evidence>
<keyword evidence="18" id="KW-0436">Ligase</keyword>
<comment type="subcellular location">
    <subcellularLocation>
        <location evidence="2">Cytoplasm</location>
        <location evidence="2">Cytosol</location>
    </subcellularLocation>
</comment>
<keyword evidence="11 15" id="KW-0863">Zinc-finger</keyword>
<keyword evidence="8 16" id="KW-0808">Transferase</keyword>
<keyword evidence="10" id="KW-0677">Repeat</keyword>
<dbReference type="GO" id="GO:0072344">
    <property type="term" value="P:rescue of stalled ribosome"/>
    <property type="evidence" value="ECO:0007669"/>
    <property type="project" value="UniProtKB-UniRule"/>
</dbReference>
<dbReference type="InterPro" id="IPR013083">
    <property type="entry name" value="Znf_RING/FYVE/PHD"/>
</dbReference>
<dbReference type="GO" id="GO:0016874">
    <property type="term" value="F:ligase activity"/>
    <property type="evidence" value="ECO:0007669"/>
    <property type="project" value="UniProtKB-KW"/>
</dbReference>
<evidence type="ECO:0000256" key="6">
    <source>
        <dbReference type="ARBA" id="ARBA00017157"/>
    </source>
</evidence>
<dbReference type="InterPro" id="IPR001841">
    <property type="entry name" value="Znf_RING"/>
</dbReference>
<comment type="caution">
    <text evidence="18">The sequence shown here is derived from an EMBL/GenBank/DDBJ whole genome shotgun (WGS) entry which is preliminary data.</text>
</comment>
<dbReference type="InterPro" id="IPR011016">
    <property type="entry name" value="Znf_RING-CH"/>
</dbReference>
<dbReference type="Proteomes" id="UP000195602">
    <property type="component" value="Unassembled WGS sequence"/>
</dbReference>
<comment type="function">
    <text evidence="16">E3 ubiquitin-protein ligase. Component of the ribosome quality control complex (RQC), a ribosome-associated complex that mediates ubiquitination and extraction of incompletely synthesized nascent chains for proteasomal degradation.</text>
</comment>
<dbReference type="KEGG" id="clus:A9F13_01g01342"/>
<reference evidence="18 19" key="1">
    <citation type="submission" date="2017-04" db="EMBL/GenBank/DDBJ databases">
        <title>Draft genome of the yeast Clavispora lusitaniae type strain CBS 6936.</title>
        <authorList>
            <person name="Durrens P."/>
            <person name="Klopp C."/>
            <person name="Biteau N."/>
            <person name="Fitton-Ouhabi V."/>
            <person name="Dementhon K."/>
            <person name="Accoceberry I."/>
            <person name="Sherman D.J."/>
            <person name="Noel T."/>
        </authorList>
    </citation>
    <scope>NUCLEOTIDE SEQUENCE [LARGE SCALE GENOMIC DNA]</scope>
    <source>
        <strain evidence="18 19">CBS 6936</strain>
    </source>
</reference>
<dbReference type="Pfam" id="PF13639">
    <property type="entry name" value="zf-RING_2"/>
    <property type="match status" value="1"/>
</dbReference>
<keyword evidence="13 16" id="KW-0862">Zinc</keyword>
<dbReference type="InterPro" id="IPR054476">
    <property type="entry name" value="Ltn1_N"/>
</dbReference>
<keyword evidence="12 16" id="KW-0833">Ubl conjugation pathway</keyword>
<dbReference type="Pfam" id="PF23009">
    <property type="entry name" value="UBC_like"/>
    <property type="match status" value="1"/>
</dbReference>
<name>A0AA91T3S7_CLALS</name>
<keyword evidence="7" id="KW-0963">Cytoplasm</keyword>
<dbReference type="FunFam" id="3.30.40.10:FF:000038">
    <property type="entry name" value="E3 ubiquitin-protein ligase listerin"/>
    <property type="match status" value="1"/>
</dbReference>
<accession>A0AA91T3S7</accession>
<dbReference type="GO" id="GO:1990116">
    <property type="term" value="P:ribosome-associated ubiquitin-dependent protein catabolic process"/>
    <property type="evidence" value="ECO:0007669"/>
    <property type="project" value="UniProtKB-UniRule"/>
</dbReference>
<dbReference type="EC" id="2.3.2.27" evidence="5 16"/>
<evidence type="ECO:0000256" key="3">
    <source>
        <dbReference type="ARBA" id="ARBA00004906"/>
    </source>
</evidence>
<dbReference type="SMART" id="SM00744">
    <property type="entry name" value="RINGv"/>
    <property type="match status" value="1"/>
</dbReference>